<keyword evidence="5 9" id="KW-0949">S-adenosyl-L-methionine</keyword>
<dbReference type="EC" id="2.6.1.62" evidence="9"/>
<comment type="similarity">
    <text evidence="9">Belongs to the class-III pyridoxal-phosphate-dependent aminotransferase family. BioA subfamily.</text>
</comment>
<dbReference type="InterPro" id="IPR005815">
    <property type="entry name" value="BioA"/>
</dbReference>
<dbReference type="InterPro" id="IPR015424">
    <property type="entry name" value="PyrdxlP-dep_Trfase"/>
</dbReference>
<feature type="site" description="Participates in the substrate recognition with KAPA and in a stacking interaction with the adenine ring of SAM" evidence="9">
    <location>
        <position position="15"/>
    </location>
</feature>
<evidence type="ECO:0000256" key="1">
    <source>
        <dbReference type="ARBA" id="ARBA00001933"/>
    </source>
</evidence>
<comment type="subcellular location">
    <subcellularLocation>
        <location evidence="9">Cytoplasm</location>
    </subcellularLocation>
</comment>
<keyword evidence="4 9" id="KW-0808">Transferase</keyword>
<sequence length="421" mass="47737">MTLQERDRAVNWHPYTQMKTADDAIPIVKGKGVHLFDDKGNSYIDAVSSWWVTLHGHAHPYIAQRVSEQLHTLEQVIFAGFTHEPAIQLSENLLKLLPDNQQKVFYSDNGSTAVEVALKMCIQHAYNQGKEKTKILAFKNAYHGDTFGAMSVSGRSIWTKPFGEMLFEVIFIDTPTSENIEDLKSQILSYEDEVVCFIYEPLIQGAAGMLMYNAENLDELMKFCRAKEILMIQDEVFTGFGRTGKLFAANHLSEKPNIMCFSKGLTGGTMPMGITTCSDEIFEAFLSDDKYKTLFHGHSFTANPLACTAALASMELLLNDETQQNIQRISEQHFHFSNILKQHPKVENVRQTGTILAWEIKNNGETSYFNEIGKKLYDEFLSRGIVMRPLGNVMYLVPPYCISTEELNFIYKNILEVLSSF</sequence>
<evidence type="ECO:0000256" key="8">
    <source>
        <dbReference type="ARBA" id="ARBA00048449"/>
    </source>
</evidence>
<keyword evidence="11" id="KW-1185">Reference proteome</keyword>
<dbReference type="HAMAP" id="MF_00834">
    <property type="entry name" value="BioA"/>
    <property type="match status" value="1"/>
</dbReference>
<comment type="catalytic activity">
    <reaction evidence="8 9">
        <text>(8S)-8-amino-7-oxononanoate + S-adenosyl-L-methionine = S-adenosyl-4-methylsulfanyl-2-oxobutanoate + (7R,8S)-7,8-diammoniononanoate</text>
        <dbReference type="Rhea" id="RHEA:16861"/>
        <dbReference type="ChEBI" id="CHEBI:16490"/>
        <dbReference type="ChEBI" id="CHEBI:59789"/>
        <dbReference type="ChEBI" id="CHEBI:149468"/>
        <dbReference type="ChEBI" id="CHEBI:149469"/>
        <dbReference type="EC" id="2.6.1.62"/>
    </reaction>
</comment>
<name>A0A9Q3V3L9_9FLAO</name>
<feature type="modified residue" description="N6-(pyridoxal phosphate)lysine" evidence="9">
    <location>
        <position position="263"/>
    </location>
</feature>
<dbReference type="Gene3D" id="3.90.1150.10">
    <property type="entry name" value="Aspartate Aminotransferase, domain 1"/>
    <property type="match status" value="1"/>
</dbReference>
<evidence type="ECO:0000256" key="7">
    <source>
        <dbReference type="ARBA" id="ARBA00022898"/>
    </source>
</evidence>
<dbReference type="NCBIfam" id="NF004624">
    <property type="entry name" value="PRK05964.1"/>
    <property type="match status" value="1"/>
</dbReference>
<dbReference type="PIRSF" id="PIRSF000521">
    <property type="entry name" value="Transaminase_4ab_Lys_Orn"/>
    <property type="match status" value="1"/>
</dbReference>
<dbReference type="NCBIfam" id="TIGR00508">
    <property type="entry name" value="bioA"/>
    <property type="match status" value="1"/>
</dbReference>
<reference evidence="10" key="1">
    <citation type="submission" date="2021-11" db="EMBL/GenBank/DDBJ databases">
        <title>Description of novel Chryseobacterium species.</title>
        <authorList>
            <person name="Saticioglu I.B."/>
            <person name="Ay H."/>
            <person name="Altun S."/>
            <person name="Duman M."/>
        </authorList>
    </citation>
    <scope>NUCLEOTIDE SEQUENCE</scope>
    <source>
        <strain evidence="10">C-17</strain>
    </source>
</reference>
<feature type="binding site" evidence="9">
    <location>
        <position position="388"/>
    </location>
    <ligand>
        <name>substrate</name>
    </ligand>
</feature>
<keyword evidence="6 9" id="KW-0093">Biotin biosynthesis</keyword>
<dbReference type="RefSeq" id="WP_230668475.1">
    <property type="nucleotide sequence ID" value="NZ_JAJNAY010000001.1"/>
</dbReference>
<proteinExistence type="inferred from homology"/>
<evidence type="ECO:0000256" key="2">
    <source>
        <dbReference type="ARBA" id="ARBA00005063"/>
    </source>
</evidence>
<dbReference type="EMBL" id="JAJNAY010000001">
    <property type="protein sequence ID" value="MCD1116705.1"/>
    <property type="molecule type" value="Genomic_DNA"/>
</dbReference>
<feature type="binding site" evidence="9">
    <location>
        <position position="297"/>
    </location>
    <ligand>
        <name>substrate</name>
    </ligand>
</feature>
<dbReference type="GO" id="GO:0009102">
    <property type="term" value="P:biotin biosynthetic process"/>
    <property type="evidence" value="ECO:0007669"/>
    <property type="project" value="UniProtKB-UniRule"/>
</dbReference>
<comment type="function">
    <text evidence="9">Catalyzes the transfer of the alpha-amino group from S-adenosyl-L-methionine (SAM) to 7-keto-8-aminopelargonic acid (KAPA) to form 7,8-diaminopelargonic acid (DAPA). It is the only aminotransferase known to utilize SAM as an amino donor.</text>
</comment>
<dbReference type="GO" id="GO:0005737">
    <property type="term" value="C:cytoplasm"/>
    <property type="evidence" value="ECO:0007669"/>
    <property type="project" value="UniProtKB-SubCell"/>
</dbReference>
<dbReference type="GO" id="GO:0004141">
    <property type="term" value="F:dethiobiotin synthase activity"/>
    <property type="evidence" value="ECO:0007669"/>
    <property type="project" value="TreeGrafter"/>
</dbReference>
<evidence type="ECO:0000256" key="9">
    <source>
        <dbReference type="HAMAP-Rule" id="MF_00834"/>
    </source>
</evidence>
<comment type="caution">
    <text evidence="10">The sequence shown here is derived from an EMBL/GenBank/DDBJ whole genome shotgun (WGS) entry which is preliminary data.</text>
</comment>
<dbReference type="SUPFAM" id="SSF53383">
    <property type="entry name" value="PLP-dependent transferases"/>
    <property type="match status" value="1"/>
</dbReference>
<feature type="binding site" evidence="9">
    <location>
        <position position="50"/>
    </location>
    <ligand>
        <name>substrate</name>
    </ligand>
</feature>
<dbReference type="InterPro" id="IPR015421">
    <property type="entry name" value="PyrdxlP-dep_Trfase_major"/>
</dbReference>
<dbReference type="GO" id="GO:0004015">
    <property type="term" value="F:adenosylmethionine-8-amino-7-oxononanoate transaminase activity"/>
    <property type="evidence" value="ECO:0007669"/>
    <property type="project" value="UniProtKB-UniRule"/>
</dbReference>
<dbReference type="AlphaFoldDB" id="A0A9Q3V3L9"/>
<comment type="pathway">
    <text evidence="2 9">Cofactor biosynthesis; biotin biosynthesis; 7,8-diaminononanoate from 8-amino-7-oxononanoate (SAM route): step 1/1.</text>
</comment>
<dbReference type="CDD" id="cd00610">
    <property type="entry name" value="OAT_like"/>
    <property type="match status" value="1"/>
</dbReference>
<dbReference type="InterPro" id="IPR005814">
    <property type="entry name" value="Aminotrans_3"/>
</dbReference>
<dbReference type="GO" id="GO:0051537">
    <property type="term" value="F:2 iron, 2 sulfur cluster binding"/>
    <property type="evidence" value="ECO:0007669"/>
    <property type="project" value="UniProtKB-KW"/>
</dbReference>
<keyword evidence="3 9" id="KW-0032">Aminotransferase</keyword>
<organism evidence="10 11">
    <name type="scientific">Chryseobacterium turcicum</name>
    <dbReference type="NCBI Taxonomy" id="2898076"/>
    <lineage>
        <taxon>Bacteria</taxon>
        <taxon>Pseudomonadati</taxon>
        <taxon>Bacteroidota</taxon>
        <taxon>Flavobacteriia</taxon>
        <taxon>Flavobacteriales</taxon>
        <taxon>Weeksellaceae</taxon>
        <taxon>Chryseobacterium group</taxon>
        <taxon>Chryseobacterium</taxon>
    </lineage>
</organism>
<evidence type="ECO:0000256" key="5">
    <source>
        <dbReference type="ARBA" id="ARBA00022691"/>
    </source>
</evidence>
<dbReference type="FunFam" id="3.40.640.10:FF:000004">
    <property type="entry name" value="Acetylornithine aminotransferase"/>
    <property type="match status" value="1"/>
</dbReference>
<feature type="binding site" evidence="9">
    <location>
        <position position="263"/>
    </location>
    <ligand>
        <name>substrate</name>
    </ligand>
</feature>
<evidence type="ECO:0000313" key="11">
    <source>
        <dbReference type="Proteomes" id="UP001108025"/>
    </source>
</evidence>
<keyword evidence="7 9" id="KW-0663">Pyridoxal phosphate</keyword>
<dbReference type="Proteomes" id="UP001108025">
    <property type="component" value="Unassembled WGS sequence"/>
</dbReference>
<dbReference type="GO" id="GO:0030170">
    <property type="term" value="F:pyridoxal phosphate binding"/>
    <property type="evidence" value="ECO:0007669"/>
    <property type="project" value="UniProtKB-UniRule"/>
</dbReference>
<gene>
    <name evidence="9 10" type="primary">bioA</name>
    <name evidence="10" type="ORF">LO744_07530</name>
</gene>
<evidence type="ECO:0000313" key="10">
    <source>
        <dbReference type="EMBL" id="MCD1116705.1"/>
    </source>
</evidence>
<dbReference type="PANTHER" id="PTHR42684:SF3">
    <property type="entry name" value="ADENOSYLMETHIONINE-8-AMINO-7-OXONONANOATE AMINOTRANSFERASE"/>
    <property type="match status" value="1"/>
</dbReference>
<protein>
    <recommendedName>
        <fullName evidence="9">Adenosylmethionine-8-amino-7-oxononanoate aminotransferase</fullName>
        <ecNumber evidence="9">2.6.1.62</ecNumber>
    </recommendedName>
    <alternativeName>
        <fullName evidence="9">7,8-diamino-pelargonic acid aminotransferase</fullName>
        <shortName evidence="9">DAPA AT</shortName>
        <shortName evidence="9">DAPA aminotransferase</shortName>
    </alternativeName>
    <alternativeName>
        <fullName evidence="9">7,8-diaminononanoate synthase</fullName>
        <shortName evidence="9">DANS</shortName>
    </alternativeName>
    <alternativeName>
        <fullName evidence="9">Diaminopelargonic acid synthase</fullName>
    </alternativeName>
</protein>
<dbReference type="Gene3D" id="3.40.640.10">
    <property type="entry name" value="Type I PLP-dependent aspartate aminotransferase-like (Major domain)"/>
    <property type="match status" value="1"/>
</dbReference>
<dbReference type="InterPro" id="IPR015422">
    <property type="entry name" value="PyrdxlP-dep_Trfase_small"/>
</dbReference>
<feature type="binding site" evidence="9">
    <location>
        <position position="142"/>
    </location>
    <ligand>
        <name>substrate</name>
    </ligand>
</feature>
<accession>A0A9Q3V3L9</accession>
<evidence type="ECO:0000256" key="4">
    <source>
        <dbReference type="ARBA" id="ARBA00022679"/>
    </source>
</evidence>
<comment type="cofactor">
    <cofactor evidence="1 9">
        <name>pyridoxal 5'-phosphate</name>
        <dbReference type="ChEBI" id="CHEBI:597326"/>
    </cofactor>
</comment>
<dbReference type="PANTHER" id="PTHR42684">
    <property type="entry name" value="ADENOSYLMETHIONINE-8-AMINO-7-OXONONANOATE AMINOTRANSFERASE"/>
    <property type="match status" value="1"/>
</dbReference>
<keyword evidence="9" id="KW-0963">Cytoplasm</keyword>
<comment type="subunit">
    <text evidence="9">Homodimer.</text>
</comment>
<evidence type="ECO:0000256" key="6">
    <source>
        <dbReference type="ARBA" id="ARBA00022756"/>
    </source>
</evidence>
<evidence type="ECO:0000256" key="3">
    <source>
        <dbReference type="ARBA" id="ARBA00022576"/>
    </source>
</evidence>
<feature type="binding site" evidence="9">
    <location>
        <begin position="110"/>
        <end position="111"/>
    </location>
    <ligand>
        <name>pyridoxal 5'-phosphate</name>
        <dbReference type="ChEBI" id="CHEBI:597326"/>
    </ligand>
</feature>
<feature type="binding site" evidence="9">
    <location>
        <position position="234"/>
    </location>
    <ligand>
        <name>pyridoxal 5'-phosphate</name>
        <dbReference type="ChEBI" id="CHEBI:597326"/>
    </ligand>
</feature>
<feature type="binding site" evidence="9">
    <location>
        <begin position="298"/>
        <end position="299"/>
    </location>
    <ligand>
        <name>pyridoxal 5'-phosphate</name>
        <dbReference type="ChEBI" id="CHEBI:597326"/>
    </ligand>
</feature>
<dbReference type="Pfam" id="PF00202">
    <property type="entry name" value="Aminotran_3"/>
    <property type="match status" value="1"/>
</dbReference>